<dbReference type="Proteomes" id="UP000012019">
    <property type="component" value="Unassembled WGS sequence"/>
</dbReference>
<keyword evidence="1" id="KW-0732">Signal</keyword>
<sequence length="161" mass="17771">MQLRSLYLTALISLPLSVSAEQAQWAVNAGVFDAFRSNTSAEVGFEYRFSAQPNILGLIPAIGFSFNDDGAYWAHAGMRYDFSLSKNWLLTPNFSIVGYEKGAGKDLGGGLHFRTGLELAYQLESHSRIGLGIYHLSNANLHRRNPGAESVYLTYSFSPKK</sequence>
<keyword evidence="3" id="KW-1185">Reference proteome</keyword>
<evidence type="ECO:0000313" key="2">
    <source>
        <dbReference type="EMBL" id="EMR13168.1"/>
    </source>
</evidence>
<dbReference type="InterPro" id="IPR018550">
    <property type="entry name" value="Lipid-A_deacylase-rel"/>
</dbReference>
<dbReference type="eggNOG" id="ENOG5031K9Q">
    <property type="taxonomic scope" value="Bacteria"/>
</dbReference>
<dbReference type="Pfam" id="PF09411">
    <property type="entry name" value="PagL"/>
    <property type="match status" value="1"/>
</dbReference>
<dbReference type="EMBL" id="APHR01000032">
    <property type="protein sequence ID" value="EMR13168.1"/>
    <property type="molecule type" value="Genomic_DNA"/>
</dbReference>
<dbReference type="STRING" id="1286106.MPL1_06697"/>
<reference evidence="2 3" key="1">
    <citation type="journal article" date="2013" name="Genome Announc.">
        <title>Draft Genome Sequence of Methylophaga lonarensis MPLT, a Haloalkaliphilic (Non-Methane-Utilizing) Methylotroph.</title>
        <authorList>
            <person name="Shetty S.A."/>
            <person name="Marathe N.P."/>
            <person name="Munot H."/>
            <person name="Antony C.P."/>
            <person name="Dhotre D.P."/>
            <person name="Murrell J.C."/>
            <person name="Shouche Y.S."/>
        </authorList>
    </citation>
    <scope>NUCLEOTIDE SEQUENCE [LARGE SCALE GENOMIC DNA]</scope>
    <source>
        <strain evidence="2 3">MPL</strain>
    </source>
</reference>
<feature type="chain" id="PRO_5004082728" evidence="1">
    <location>
        <begin position="21"/>
        <end position="161"/>
    </location>
</feature>
<evidence type="ECO:0000256" key="1">
    <source>
        <dbReference type="SAM" id="SignalP"/>
    </source>
</evidence>
<dbReference type="Gene3D" id="2.40.160.20">
    <property type="match status" value="1"/>
</dbReference>
<gene>
    <name evidence="2" type="ORF">MPL1_06697</name>
</gene>
<dbReference type="AlphaFoldDB" id="M7NWM4"/>
<comment type="caution">
    <text evidence="2">The sequence shown here is derived from an EMBL/GenBank/DDBJ whole genome shotgun (WGS) entry which is preliminary data.</text>
</comment>
<dbReference type="OrthoDB" id="6199047at2"/>
<accession>M7NWM4</accession>
<name>M7NWM4_9GAMM</name>
<dbReference type="RefSeq" id="WP_009726333.1">
    <property type="nucleotide sequence ID" value="NZ_APHR01000032.1"/>
</dbReference>
<dbReference type="PATRIC" id="fig|1286106.3.peg.1345"/>
<evidence type="ECO:0000313" key="3">
    <source>
        <dbReference type="Proteomes" id="UP000012019"/>
    </source>
</evidence>
<feature type="signal peptide" evidence="1">
    <location>
        <begin position="1"/>
        <end position="20"/>
    </location>
</feature>
<protein>
    <submittedName>
        <fullName evidence="2">Lipid A 3-O-deacylase (PagL)</fullName>
    </submittedName>
</protein>
<organism evidence="2 3">
    <name type="scientific">Methylophaga lonarensis MPL</name>
    <dbReference type="NCBI Taxonomy" id="1286106"/>
    <lineage>
        <taxon>Bacteria</taxon>
        <taxon>Pseudomonadati</taxon>
        <taxon>Pseudomonadota</taxon>
        <taxon>Gammaproteobacteria</taxon>
        <taxon>Thiotrichales</taxon>
        <taxon>Piscirickettsiaceae</taxon>
        <taxon>Methylophaga</taxon>
    </lineage>
</organism>
<proteinExistence type="predicted"/>